<comment type="caution">
    <text evidence="1">The sequence shown here is derived from an EMBL/GenBank/DDBJ whole genome shotgun (WGS) entry which is preliminary data.</text>
</comment>
<dbReference type="Proteomes" id="UP001141327">
    <property type="component" value="Unassembled WGS sequence"/>
</dbReference>
<keyword evidence="2" id="KW-1185">Reference proteome</keyword>
<reference evidence="1" key="1">
    <citation type="journal article" date="2022" name="bioRxiv">
        <title>Genomics of Preaxostyla Flagellates Illuminates Evolutionary Transitions and the Path Towards Mitochondrial Loss.</title>
        <authorList>
            <person name="Novak L.V.F."/>
            <person name="Treitli S.C."/>
            <person name="Pyrih J."/>
            <person name="Halakuc P."/>
            <person name="Pipaliya S.V."/>
            <person name="Vacek V."/>
            <person name="Brzon O."/>
            <person name="Soukal P."/>
            <person name="Eme L."/>
            <person name="Dacks J.B."/>
            <person name="Karnkowska A."/>
            <person name="Elias M."/>
            <person name="Hampl V."/>
        </authorList>
    </citation>
    <scope>NUCLEOTIDE SEQUENCE</scope>
    <source>
        <strain evidence="1">RCP-MX</strain>
    </source>
</reference>
<evidence type="ECO:0000313" key="1">
    <source>
        <dbReference type="EMBL" id="KAJ4456458.1"/>
    </source>
</evidence>
<name>A0ABQ8UCE9_9EUKA</name>
<evidence type="ECO:0000313" key="2">
    <source>
        <dbReference type="Proteomes" id="UP001141327"/>
    </source>
</evidence>
<dbReference type="EMBL" id="JAPMOS010000069">
    <property type="protein sequence ID" value="KAJ4456458.1"/>
    <property type="molecule type" value="Genomic_DNA"/>
</dbReference>
<accession>A0ABQ8UCE9</accession>
<sequence length="83" mass="9254">MYVITGVVTGSKSGRQHFRGIRVPALETSYDPKLSIRCRGVPAQSSLKYADDSITSYAKYLQKAETTSADVRTYFQSDNKIDD</sequence>
<organism evidence="1 2">
    <name type="scientific">Paratrimastix pyriformis</name>
    <dbReference type="NCBI Taxonomy" id="342808"/>
    <lineage>
        <taxon>Eukaryota</taxon>
        <taxon>Metamonada</taxon>
        <taxon>Preaxostyla</taxon>
        <taxon>Paratrimastigidae</taxon>
        <taxon>Paratrimastix</taxon>
    </lineage>
</organism>
<proteinExistence type="predicted"/>
<protein>
    <submittedName>
        <fullName evidence="1">Uncharacterized protein</fullName>
    </submittedName>
</protein>
<gene>
    <name evidence="1" type="ORF">PAPYR_8279</name>
</gene>